<dbReference type="SUPFAM" id="SSF46689">
    <property type="entry name" value="Homeodomain-like"/>
    <property type="match status" value="1"/>
</dbReference>
<dbReference type="Pfam" id="PF13358">
    <property type="entry name" value="DDE_3"/>
    <property type="match status" value="1"/>
</dbReference>
<dbReference type="InterPro" id="IPR047655">
    <property type="entry name" value="Transpos_IS630-like"/>
</dbReference>
<dbReference type="EMBL" id="BLKY01000001">
    <property type="protein sequence ID" value="GFG85535.1"/>
    <property type="molecule type" value="Genomic_DNA"/>
</dbReference>
<reference evidence="2 3" key="1">
    <citation type="journal article" date="2019" name="Emerg. Microbes Infect.">
        <title>Comprehensive subspecies identification of 175 nontuberculous mycobacteria species based on 7547 genomic profiles.</title>
        <authorList>
            <person name="Matsumoto Y."/>
            <person name="Kinjo T."/>
            <person name="Motooka D."/>
            <person name="Nabeya D."/>
            <person name="Jung N."/>
            <person name="Uechi K."/>
            <person name="Horii T."/>
            <person name="Iida T."/>
            <person name="Fujita J."/>
            <person name="Nakamura S."/>
        </authorList>
    </citation>
    <scope>NUCLEOTIDE SEQUENCE [LARGE SCALE GENOMIC DNA]</scope>
    <source>
        <strain evidence="2 3">JCM 30723</strain>
    </source>
</reference>
<name>A0A7I9YA06_MYCAL</name>
<evidence type="ECO:0000259" key="1">
    <source>
        <dbReference type="Pfam" id="PF13358"/>
    </source>
</evidence>
<feature type="domain" description="Tc1-like transposase DDE" evidence="1">
    <location>
        <begin position="197"/>
        <end position="342"/>
    </location>
</feature>
<comment type="caution">
    <text evidence="2">The sequence shown here is derived from an EMBL/GenBank/DDBJ whole genome shotgun (WGS) entry which is preliminary data.</text>
</comment>
<dbReference type="InterPro" id="IPR038717">
    <property type="entry name" value="Tc1-like_DDE_dom"/>
</dbReference>
<sequence>MFSALVKNASCPESLIRTLLLAWVMPSPHAAKIVLTDDERAELESWTRRRNSAASLALRARIVLACADGGSNVQIADRLELDRSTIRKWRNRFVELRCDGLLDEPRPGRPRVIGDDQIEALITATLESTPPNATHWSTRSMADHLGLSQSMVSRVWRAFGLAPHKQDSWKLSKDPLFVEKVRDVVGLYLNPPERAVVLCVDEKTQIQALNRTQPVFPMLPGTPARASHDYVRHGTSSLYAALDLATGKVIGSLHSRHRSQEFLAFLKKIDAEVPADMDCHVVLDNASTHKTPAVKRWLTNHPRFVLHFTPTSSSWLNLVERWFAELTTKKLRRGTHTSVRQLNADIRAWINTWNDNPRPYVWTKTADQILESIANYCRRINDSGHSCVVGTPLGRPVVPEV</sequence>
<dbReference type="GO" id="GO:0003676">
    <property type="term" value="F:nucleic acid binding"/>
    <property type="evidence" value="ECO:0007669"/>
    <property type="project" value="InterPro"/>
</dbReference>
<organism evidence="2 3">
    <name type="scientific">Mycolicibacter algericus</name>
    <name type="common">Mycobacterium algericum</name>
    <dbReference type="NCBI Taxonomy" id="1288388"/>
    <lineage>
        <taxon>Bacteria</taxon>
        <taxon>Bacillati</taxon>
        <taxon>Actinomycetota</taxon>
        <taxon>Actinomycetes</taxon>
        <taxon>Mycobacteriales</taxon>
        <taxon>Mycobacteriaceae</taxon>
        <taxon>Mycolicibacter</taxon>
    </lineage>
</organism>
<dbReference type="AlphaFoldDB" id="A0A7I9YA06"/>
<dbReference type="PANTHER" id="PTHR30347">
    <property type="entry name" value="POTASSIUM CHANNEL RELATED"/>
    <property type="match status" value="1"/>
</dbReference>
<proteinExistence type="predicted"/>
<protein>
    <submittedName>
        <fullName evidence="2">IS630 family transposase</fullName>
    </submittedName>
</protein>
<dbReference type="InterPro" id="IPR009057">
    <property type="entry name" value="Homeodomain-like_sf"/>
</dbReference>
<dbReference type="PANTHER" id="PTHR30347:SF1">
    <property type="entry name" value="MECHANOSENSITIVE CHANNEL MSCK"/>
    <property type="match status" value="1"/>
</dbReference>
<dbReference type="Proteomes" id="UP000465305">
    <property type="component" value="Unassembled WGS sequence"/>
</dbReference>
<dbReference type="SUPFAM" id="SSF53098">
    <property type="entry name" value="Ribonuclease H-like"/>
    <property type="match status" value="1"/>
</dbReference>
<evidence type="ECO:0000313" key="3">
    <source>
        <dbReference type="Proteomes" id="UP000465305"/>
    </source>
</evidence>
<gene>
    <name evidence="2" type="ORF">MALGJ_22110</name>
</gene>
<dbReference type="InterPro" id="IPR036397">
    <property type="entry name" value="RNaseH_sf"/>
</dbReference>
<dbReference type="NCBIfam" id="NF033545">
    <property type="entry name" value="transpos_IS630"/>
    <property type="match status" value="1"/>
</dbReference>
<dbReference type="Pfam" id="PF13565">
    <property type="entry name" value="HTH_32"/>
    <property type="match status" value="1"/>
</dbReference>
<evidence type="ECO:0000313" key="2">
    <source>
        <dbReference type="EMBL" id="GFG85535.1"/>
    </source>
</evidence>
<accession>A0A7I9YA06</accession>
<dbReference type="InterPro" id="IPR052702">
    <property type="entry name" value="MscS-like_channel"/>
</dbReference>
<dbReference type="Gene3D" id="3.30.420.10">
    <property type="entry name" value="Ribonuclease H-like superfamily/Ribonuclease H"/>
    <property type="match status" value="1"/>
</dbReference>
<dbReference type="InterPro" id="IPR012337">
    <property type="entry name" value="RNaseH-like_sf"/>
</dbReference>